<accession>A0A5M6DH46</accession>
<evidence type="ECO:0000256" key="1">
    <source>
        <dbReference type="SAM" id="MobiDB-lite"/>
    </source>
</evidence>
<dbReference type="InterPro" id="IPR010980">
    <property type="entry name" value="Cyt_c/b562"/>
</dbReference>
<feature type="region of interest" description="Disordered" evidence="1">
    <location>
        <begin position="34"/>
        <end position="56"/>
    </location>
</feature>
<dbReference type="GO" id="GO:0009055">
    <property type="term" value="F:electron transfer activity"/>
    <property type="evidence" value="ECO:0007669"/>
    <property type="project" value="InterPro"/>
</dbReference>
<protein>
    <recommendedName>
        <fullName evidence="5">Cytochrome c</fullName>
    </recommendedName>
</protein>
<feature type="chain" id="PRO_5024417798" description="Cytochrome c" evidence="2">
    <location>
        <begin position="20"/>
        <end position="175"/>
    </location>
</feature>
<dbReference type="GO" id="GO:0020037">
    <property type="term" value="F:heme binding"/>
    <property type="evidence" value="ECO:0007669"/>
    <property type="project" value="InterPro"/>
</dbReference>
<evidence type="ECO:0000313" key="4">
    <source>
        <dbReference type="Proteomes" id="UP000324479"/>
    </source>
</evidence>
<evidence type="ECO:0008006" key="5">
    <source>
        <dbReference type="Google" id="ProtNLM"/>
    </source>
</evidence>
<keyword evidence="2" id="KW-0732">Signal</keyword>
<feature type="compositionally biased region" description="Low complexity" evidence="1">
    <location>
        <begin position="34"/>
        <end position="53"/>
    </location>
</feature>
<evidence type="ECO:0000256" key="2">
    <source>
        <dbReference type="SAM" id="SignalP"/>
    </source>
</evidence>
<dbReference type="SUPFAM" id="SSF47175">
    <property type="entry name" value="Cytochromes"/>
    <property type="match status" value="1"/>
</dbReference>
<gene>
    <name evidence="3" type="ORF">FYK55_00135</name>
</gene>
<dbReference type="EMBL" id="VWOX01000001">
    <property type="protein sequence ID" value="KAA5546877.1"/>
    <property type="molecule type" value="Genomic_DNA"/>
</dbReference>
<proteinExistence type="predicted"/>
<organism evidence="3 4">
    <name type="scientific">Roseiconus nitratireducens</name>
    <dbReference type="NCBI Taxonomy" id="2605748"/>
    <lineage>
        <taxon>Bacteria</taxon>
        <taxon>Pseudomonadati</taxon>
        <taxon>Planctomycetota</taxon>
        <taxon>Planctomycetia</taxon>
        <taxon>Pirellulales</taxon>
        <taxon>Pirellulaceae</taxon>
        <taxon>Roseiconus</taxon>
    </lineage>
</organism>
<evidence type="ECO:0000313" key="3">
    <source>
        <dbReference type="EMBL" id="KAA5546877.1"/>
    </source>
</evidence>
<name>A0A5M6DH46_9BACT</name>
<dbReference type="GO" id="GO:0022900">
    <property type="term" value="P:electron transport chain"/>
    <property type="evidence" value="ECO:0007669"/>
    <property type="project" value="InterPro"/>
</dbReference>
<dbReference type="Proteomes" id="UP000324479">
    <property type="component" value="Unassembled WGS sequence"/>
</dbReference>
<dbReference type="AlphaFoldDB" id="A0A5M6DH46"/>
<comment type="caution">
    <text evidence="3">The sequence shown here is derived from an EMBL/GenBank/DDBJ whole genome shotgun (WGS) entry which is preliminary data.</text>
</comment>
<dbReference type="GO" id="GO:0005506">
    <property type="term" value="F:iron ion binding"/>
    <property type="evidence" value="ECO:0007669"/>
    <property type="project" value="InterPro"/>
</dbReference>
<keyword evidence="4" id="KW-1185">Reference proteome</keyword>
<reference evidence="3 4" key="1">
    <citation type="submission" date="2019-08" db="EMBL/GenBank/DDBJ databases">
        <authorList>
            <person name="Dhanesh K."/>
            <person name="Kumar G."/>
            <person name="Sasikala C."/>
            <person name="Venkata Ramana C."/>
        </authorList>
    </citation>
    <scope>NUCLEOTIDE SEQUENCE [LARGE SCALE GENOMIC DNA]</scope>
    <source>
        <strain evidence="3 4">JC645</strain>
    </source>
</reference>
<sequence>MRVFIVLICIVLSPISLIAVPPLEASGQAGSDAAAPVAAQSDAQSDAQSAGADAEGDTTSYWMEKKMGYAQQILRSLATGDYDAIHKDAKQLRTLSRVEGFVRSRNPEYQVQLKIFERVCDELARQSEQENLSGVTMAFNQLTVSCVECHRSLRVTDGLPSDQNDTEGNSLETQR</sequence>
<dbReference type="RefSeq" id="WP_150073984.1">
    <property type="nucleotide sequence ID" value="NZ_VWOX01000001.1"/>
</dbReference>
<feature type="signal peptide" evidence="2">
    <location>
        <begin position="1"/>
        <end position="19"/>
    </location>
</feature>